<proteinExistence type="inferred from homology"/>
<dbReference type="EMBL" id="VUOB01000041">
    <property type="protein sequence ID" value="KAA2258741.1"/>
    <property type="molecule type" value="Genomic_DNA"/>
</dbReference>
<evidence type="ECO:0000256" key="1">
    <source>
        <dbReference type="ARBA" id="ARBA00006328"/>
    </source>
</evidence>
<reference evidence="4 5" key="1">
    <citation type="submission" date="2019-09" db="EMBL/GenBank/DDBJ databases">
        <title>Goodfellowia gen. nov., a new genus of the Pseudonocardineae related to Actinoalloteichus, containing Goodfellowia coeruleoviolacea gen. nov., comb. nov. gen. nov., comb. nov.</title>
        <authorList>
            <person name="Labeda D."/>
        </authorList>
    </citation>
    <scope>NUCLEOTIDE SEQUENCE [LARGE SCALE GENOMIC DNA]</scope>
    <source>
        <strain evidence="4 5">AN110305</strain>
    </source>
</reference>
<comment type="caution">
    <text evidence="4">The sequence shown here is derived from an EMBL/GenBank/DDBJ whole genome shotgun (WGS) entry which is preliminary data.</text>
</comment>
<keyword evidence="5" id="KW-1185">Reference proteome</keyword>
<dbReference type="InterPro" id="IPR051164">
    <property type="entry name" value="NmrA-like_oxidored"/>
</dbReference>
<evidence type="ECO:0000313" key="4">
    <source>
        <dbReference type="EMBL" id="KAA2258741.1"/>
    </source>
</evidence>
<reference evidence="4 5" key="2">
    <citation type="submission" date="2019-09" db="EMBL/GenBank/DDBJ databases">
        <authorList>
            <person name="Jin C."/>
        </authorList>
    </citation>
    <scope>NUCLEOTIDE SEQUENCE [LARGE SCALE GENOMIC DNA]</scope>
    <source>
        <strain evidence="4 5">AN110305</strain>
    </source>
</reference>
<name>A0A5B2X6I1_9PSEU</name>
<dbReference type="Pfam" id="PF05368">
    <property type="entry name" value="NmrA"/>
    <property type="match status" value="1"/>
</dbReference>
<dbReference type="Gene3D" id="3.90.25.10">
    <property type="entry name" value="UDP-galactose 4-epimerase, domain 1"/>
    <property type="match status" value="1"/>
</dbReference>
<gene>
    <name evidence="4" type="ORF">F0L68_23205</name>
</gene>
<keyword evidence="2" id="KW-0521">NADP</keyword>
<accession>A0A5B2X6I1</accession>
<dbReference type="OrthoDB" id="319724at2"/>
<dbReference type="RefSeq" id="WP_149851737.1">
    <property type="nucleotide sequence ID" value="NZ_VUOB01000041.1"/>
</dbReference>
<dbReference type="Gene3D" id="3.40.50.720">
    <property type="entry name" value="NAD(P)-binding Rossmann-like Domain"/>
    <property type="match status" value="1"/>
</dbReference>
<sequence>MAVSDKTILVTGATGQQGGAVAARLLADGWRVRALVRDAAAPAAEKLRAAGAQLVTGDLGDRGSLDAASAGAHGVYSMQANPLARPAAVPEDTELVWGRNIADAAHAAGVRHLVYSSSTGVDRPNGLRSVANKLAIEQHIRSLGVPATIFRPVSFMENFHAPFWWQGGNLASGLDPDKRNQLIALADIGAFVGLAFARPEDYLGETIEIGGDELTQLQIAAAIGRATGLPVEYTHIPIETLRATSETLARAYETMNSHEFGADVPALRERHPGLLDFETWLREGGAARIKSFLDGAPGA</sequence>
<dbReference type="PANTHER" id="PTHR42748">
    <property type="entry name" value="NITROGEN METABOLITE REPRESSION PROTEIN NMRA FAMILY MEMBER"/>
    <property type="match status" value="1"/>
</dbReference>
<dbReference type="InterPro" id="IPR036291">
    <property type="entry name" value="NAD(P)-bd_dom_sf"/>
</dbReference>
<evidence type="ECO:0000256" key="2">
    <source>
        <dbReference type="ARBA" id="ARBA00022857"/>
    </source>
</evidence>
<dbReference type="CDD" id="cd05251">
    <property type="entry name" value="NmrA_like_SDR_a"/>
    <property type="match status" value="1"/>
</dbReference>
<protein>
    <submittedName>
        <fullName evidence="4">NmrA/HSCARG family protein</fullName>
    </submittedName>
</protein>
<evidence type="ECO:0000259" key="3">
    <source>
        <dbReference type="Pfam" id="PF05368"/>
    </source>
</evidence>
<feature type="domain" description="NmrA-like" evidence="3">
    <location>
        <begin position="5"/>
        <end position="258"/>
    </location>
</feature>
<organism evidence="4 5">
    <name type="scientific">Solihabitans fulvus</name>
    <dbReference type="NCBI Taxonomy" id="1892852"/>
    <lineage>
        <taxon>Bacteria</taxon>
        <taxon>Bacillati</taxon>
        <taxon>Actinomycetota</taxon>
        <taxon>Actinomycetes</taxon>
        <taxon>Pseudonocardiales</taxon>
        <taxon>Pseudonocardiaceae</taxon>
        <taxon>Solihabitans</taxon>
    </lineage>
</organism>
<dbReference type="PANTHER" id="PTHR42748:SF7">
    <property type="entry name" value="NMRA LIKE REDOX SENSOR 1-RELATED"/>
    <property type="match status" value="1"/>
</dbReference>
<dbReference type="Proteomes" id="UP000323454">
    <property type="component" value="Unassembled WGS sequence"/>
</dbReference>
<dbReference type="InterPro" id="IPR008030">
    <property type="entry name" value="NmrA-like"/>
</dbReference>
<dbReference type="SUPFAM" id="SSF51735">
    <property type="entry name" value="NAD(P)-binding Rossmann-fold domains"/>
    <property type="match status" value="1"/>
</dbReference>
<comment type="similarity">
    <text evidence="1">Belongs to the NmrA-type oxidoreductase family.</text>
</comment>
<dbReference type="AlphaFoldDB" id="A0A5B2X6I1"/>
<evidence type="ECO:0000313" key="5">
    <source>
        <dbReference type="Proteomes" id="UP000323454"/>
    </source>
</evidence>